<name>A0A8K0PIN7_9PEZI</name>
<reference evidence="2" key="1">
    <citation type="submission" date="2021-07" db="EMBL/GenBank/DDBJ databases">
        <title>Elsinoe batatas strain:CRI-CJ2 Genome sequencing and assembly.</title>
        <authorList>
            <person name="Huang L."/>
        </authorList>
    </citation>
    <scope>NUCLEOTIDE SEQUENCE</scope>
    <source>
        <strain evidence="2">CRI-CJ2</strain>
    </source>
</reference>
<feature type="compositionally biased region" description="Basic and acidic residues" evidence="1">
    <location>
        <begin position="221"/>
        <end position="231"/>
    </location>
</feature>
<organism evidence="2 3">
    <name type="scientific">Elsinoe batatas</name>
    <dbReference type="NCBI Taxonomy" id="2601811"/>
    <lineage>
        <taxon>Eukaryota</taxon>
        <taxon>Fungi</taxon>
        <taxon>Dikarya</taxon>
        <taxon>Ascomycota</taxon>
        <taxon>Pezizomycotina</taxon>
        <taxon>Dothideomycetes</taxon>
        <taxon>Dothideomycetidae</taxon>
        <taxon>Myriangiales</taxon>
        <taxon>Elsinoaceae</taxon>
        <taxon>Elsinoe</taxon>
    </lineage>
</organism>
<evidence type="ECO:0000313" key="3">
    <source>
        <dbReference type="Proteomes" id="UP000809789"/>
    </source>
</evidence>
<keyword evidence="3" id="KW-1185">Reference proteome</keyword>
<proteinExistence type="predicted"/>
<accession>A0A8K0PIN7</accession>
<dbReference type="Proteomes" id="UP000809789">
    <property type="component" value="Unassembled WGS sequence"/>
</dbReference>
<sequence length="231" mass="26195">MAPSQQPKEYVVRADHHYNLAAVAFQHRIRDREQYQFLTFRGFTRLKQTESLDDLQRRITASNGLRVTNAEKQPADPKMRGMLVGFRPINAGAWDKMDANPTMINQAVKFSKESKVLEDTNNAVKVVVAALDREVKTFALVNPGEGAAEGLYEAVPVAMEQARKEETRRLMKAALPEDETSKNNIAWKRFHSAGVQTPSKTTTQYDVPNGQAMDARTTKRLQRERLRHGEQ</sequence>
<gene>
    <name evidence="2" type="ORF">KVT40_000476</name>
</gene>
<feature type="compositionally biased region" description="Polar residues" evidence="1">
    <location>
        <begin position="194"/>
        <end position="206"/>
    </location>
</feature>
<evidence type="ECO:0000256" key="1">
    <source>
        <dbReference type="SAM" id="MobiDB-lite"/>
    </source>
</evidence>
<comment type="caution">
    <text evidence="2">The sequence shown here is derived from an EMBL/GenBank/DDBJ whole genome shotgun (WGS) entry which is preliminary data.</text>
</comment>
<dbReference type="EMBL" id="JAESVG020000001">
    <property type="protein sequence ID" value="KAG8631336.1"/>
    <property type="molecule type" value="Genomic_DNA"/>
</dbReference>
<feature type="region of interest" description="Disordered" evidence="1">
    <location>
        <begin position="193"/>
        <end position="231"/>
    </location>
</feature>
<dbReference type="AlphaFoldDB" id="A0A8K0PIN7"/>
<evidence type="ECO:0000313" key="2">
    <source>
        <dbReference type="EMBL" id="KAG8631336.1"/>
    </source>
</evidence>
<protein>
    <submittedName>
        <fullName evidence="2">Uncharacterized protein</fullName>
    </submittedName>
</protein>